<comment type="caution">
    <text evidence="2">The sequence shown here is derived from an EMBL/GenBank/DDBJ whole genome shotgun (WGS) entry which is preliminary data.</text>
</comment>
<evidence type="ECO:0000313" key="3">
    <source>
        <dbReference type="Proteomes" id="UP000824890"/>
    </source>
</evidence>
<sequence length="326" mass="37684">NKGKAARQFILKKDDGVYSVRIDLHNSFEFTRKLTTLEDSQQVCDGLLLCTINSDRYLVNKLVVWNPCTGQTRWIQPSNRNRKQDGYFLGYENNNESCQCYKILRSSATLDELLDGVTHIWYIRSRGKCSLGCLGQEKPFTSKYVPRFDFKREVFERLSLPFLVDYFDGMFDLSVVREEKLSVIFHTNSTMKIWVTDTEIDEAKDASIQYLLVVALSESWSTGMMTVECIESFLVDEENNKVVCCGRDGRGSNRSIIYIVEGDQNLHVCKQVHGDLAQGKYDYWQLPRGSDDFWIDYRPDDYKDLLVSCVPSLLQIPQVKSKEKND</sequence>
<reference evidence="2 3" key="1">
    <citation type="submission" date="2021-05" db="EMBL/GenBank/DDBJ databases">
        <title>Genome Assembly of Synthetic Allotetraploid Brassica napus Reveals Homoeologous Exchanges between Subgenomes.</title>
        <authorList>
            <person name="Davis J.T."/>
        </authorList>
    </citation>
    <scope>NUCLEOTIDE SEQUENCE [LARGE SCALE GENOMIC DNA]</scope>
    <source>
        <strain evidence="3">cv. Da-Ae</strain>
        <tissue evidence="2">Seedling</tissue>
    </source>
</reference>
<evidence type="ECO:0000259" key="1">
    <source>
        <dbReference type="Pfam" id="PF07734"/>
    </source>
</evidence>
<dbReference type="EMBL" id="JAGKQM010000017">
    <property type="protein sequence ID" value="KAH0869235.1"/>
    <property type="molecule type" value="Genomic_DNA"/>
</dbReference>
<feature type="domain" description="F-box associated beta-propeller type 1" evidence="1">
    <location>
        <begin position="142"/>
        <end position="315"/>
    </location>
</feature>
<dbReference type="Pfam" id="PF07734">
    <property type="entry name" value="FBA_1"/>
    <property type="match status" value="2"/>
</dbReference>
<proteinExistence type="predicted"/>
<keyword evidence="3" id="KW-1185">Reference proteome</keyword>
<name>A0ABQ7YQ77_BRANA</name>
<evidence type="ECO:0000313" key="2">
    <source>
        <dbReference type="EMBL" id="KAH0869235.1"/>
    </source>
</evidence>
<protein>
    <recommendedName>
        <fullName evidence="1">F-box associated beta-propeller type 1 domain-containing protein</fullName>
    </recommendedName>
</protein>
<organism evidence="2 3">
    <name type="scientific">Brassica napus</name>
    <name type="common">Rape</name>
    <dbReference type="NCBI Taxonomy" id="3708"/>
    <lineage>
        <taxon>Eukaryota</taxon>
        <taxon>Viridiplantae</taxon>
        <taxon>Streptophyta</taxon>
        <taxon>Embryophyta</taxon>
        <taxon>Tracheophyta</taxon>
        <taxon>Spermatophyta</taxon>
        <taxon>Magnoliopsida</taxon>
        <taxon>eudicotyledons</taxon>
        <taxon>Gunneridae</taxon>
        <taxon>Pentapetalae</taxon>
        <taxon>rosids</taxon>
        <taxon>malvids</taxon>
        <taxon>Brassicales</taxon>
        <taxon>Brassicaceae</taxon>
        <taxon>Brassiceae</taxon>
        <taxon>Brassica</taxon>
    </lineage>
</organism>
<dbReference type="InterPro" id="IPR006527">
    <property type="entry name" value="F-box-assoc_dom_typ1"/>
</dbReference>
<feature type="domain" description="F-box associated beta-propeller type 1" evidence="1">
    <location>
        <begin position="9"/>
        <end position="107"/>
    </location>
</feature>
<gene>
    <name evidence="2" type="ORF">HID58_076257</name>
</gene>
<feature type="non-terminal residue" evidence="2">
    <location>
        <position position="1"/>
    </location>
</feature>
<dbReference type="NCBIfam" id="TIGR01640">
    <property type="entry name" value="F_box_assoc_1"/>
    <property type="match status" value="2"/>
</dbReference>
<accession>A0ABQ7YQ77</accession>
<dbReference type="InterPro" id="IPR017451">
    <property type="entry name" value="F-box-assoc_interact_dom"/>
</dbReference>
<dbReference type="Proteomes" id="UP000824890">
    <property type="component" value="Unassembled WGS sequence"/>
</dbReference>